<dbReference type="OrthoDB" id="5369447at2759"/>
<dbReference type="InterPro" id="IPR036770">
    <property type="entry name" value="Ankyrin_rpt-contain_sf"/>
</dbReference>
<evidence type="ECO:0000313" key="5">
    <source>
        <dbReference type="Proteomes" id="UP000800094"/>
    </source>
</evidence>
<feature type="repeat" description="ANK" evidence="3">
    <location>
        <begin position="100"/>
        <end position="128"/>
    </location>
</feature>
<dbReference type="AlphaFoldDB" id="A0A6A6HRY6"/>
<keyword evidence="2 3" id="KW-0040">ANK repeat</keyword>
<dbReference type="PANTHER" id="PTHR24198:SF165">
    <property type="entry name" value="ANKYRIN REPEAT-CONTAINING PROTEIN-RELATED"/>
    <property type="match status" value="1"/>
</dbReference>
<dbReference type="InterPro" id="IPR002110">
    <property type="entry name" value="Ankyrin_rpt"/>
</dbReference>
<dbReference type="Gene3D" id="1.25.40.20">
    <property type="entry name" value="Ankyrin repeat-containing domain"/>
    <property type="match status" value="1"/>
</dbReference>
<keyword evidence="1" id="KW-0677">Repeat</keyword>
<keyword evidence="5" id="KW-1185">Reference proteome</keyword>
<evidence type="ECO:0000256" key="3">
    <source>
        <dbReference type="PROSITE-ProRule" id="PRU00023"/>
    </source>
</evidence>
<dbReference type="Pfam" id="PF12796">
    <property type="entry name" value="Ank_2"/>
    <property type="match status" value="1"/>
</dbReference>
<dbReference type="PANTHER" id="PTHR24198">
    <property type="entry name" value="ANKYRIN REPEAT AND PROTEIN KINASE DOMAIN-CONTAINING PROTEIN"/>
    <property type="match status" value="1"/>
</dbReference>
<sequence length="299" mass="32499">MMIATGGRKPTACSTPWESREMRFFKTNDSSELNNQLLDIDPSDADAIRSLLVRGADRNTKRKNGKSSPLVSAAAVGCIPSLKVLLDHGAKIDQVGGPVNHETALNAAVFTGSLDAADYLLDRGANIEGVLHMRPIHSALKTKNIVMLHHLLERGANADGTNVLGVRPIMQLVREEIGGCHSLRKPPKETCKTCRNRWETLACMVLLRKYGARAIVYDTGTTPDAVYADIIAYWDRWAERGRRAGEWLAENTLGDPTIQTLMAWGFFGVLGSVGIPTPAQSLMGLMGGPEFKDVSSISC</sequence>
<reference evidence="4" key="1">
    <citation type="journal article" date="2020" name="Stud. Mycol.">
        <title>101 Dothideomycetes genomes: a test case for predicting lifestyles and emergence of pathogens.</title>
        <authorList>
            <person name="Haridas S."/>
            <person name="Albert R."/>
            <person name="Binder M."/>
            <person name="Bloem J."/>
            <person name="Labutti K."/>
            <person name="Salamov A."/>
            <person name="Andreopoulos B."/>
            <person name="Baker S."/>
            <person name="Barry K."/>
            <person name="Bills G."/>
            <person name="Bluhm B."/>
            <person name="Cannon C."/>
            <person name="Castanera R."/>
            <person name="Culley D."/>
            <person name="Daum C."/>
            <person name="Ezra D."/>
            <person name="Gonzalez J."/>
            <person name="Henrissat B."/>
            <person name="Kuo A."/>
            <person name="Liang C."/>
            <person name="Lipzen A."/>
            <person name="Lutzoni F."/>
            <person name="Magnuson J."/>
            <person name="Mondo S."/>
            <person name="Nolan M."/>
            <person name="Ohm R."/>
            <person name="Pangilinan J."/>
            <person name="Park H.-J."/>
            <person name="Ramirez L."/>
            <person name="Alfaro M."/>
            <person name="Sun H."/>
            <person name="Tritt A."/>
            <person name="Yoshinaga Y."/>
            <person name="Zwiers L.-H."/>
            <person name="Turgeon B."/>
            <person name="Goodwin S."/>
            <person name="Spatafora J."/>
            <person name="Crous P."/>
            <person name="Grigoriev I."/>
        </authorList>
    </citation>
    <scope>NUCLEOTIDE SEQUENCE</scope>
    <source>
        <strain evidence="4">CBS 122368</strain>
    </source>
</reference>
<accession>A0A6A6HRY6</accession>
<dbReference type="Proteomes" id="UP000800094">
    <property type="component" value="Unassembled WGS sequence"/>
</dbReference>
<dbReference type="GeneID" id="54583995"/>
<gene>
    <name evidence="4" type="ORF">BU26DRAFT_526096</name>
</gene>
<name>A0A6A6HRY6_9PLEO</name>
<evidence type="ECO:0000313" key="4">
    <source>
        <dbReference type="EMBL" id="KAF2240303.1"/>
    </source>
</evidence>
<dbReference type="EMBL" id="ML987220">
    <property type="protein sequence ID" value="KAF2240303.1"/>
    <property type="molecule type" value="Genomic_DNA"/>
</dbReference>
<dbReference type="SMART" id="SM00248">
    <property type="entry name" value="ANK"/>
    <property type="match status" value="3"/>
</dbReference>
<organism evidence="4 5">
    <name type="scientific">Trematosphaeria pertusa</name>
    <dbReference type="NCBI Taxonomy" id="390896"/>
    <lineage>
        <taxon>Eukaryota</taxon>
        <taxon>Fungi</taxon>
        <taxon>Dikarya</taxon>
        <taxon>Ascomycota</taxon>
        <taxon>Pezizomycotina</taxon>
        <taxon>Dothideomycetes</taxon>
        <taxon>Pleosporomycetidae</taxon>
        <taxon>Pleosporales</taxon>
        <taxon>Massarineae</taxon>
        <taxon>Trematosphaeriaceae</taxon>
        <taxon>Trematosphaeria</taxon>
    </lineage>
</organism>
<dbReference type="SUPFAM" id="SSF48403">
    <property type="entry name" value="Ankyrin repeat"/>
    <property type="match status" value="1"/>
</dbReference>
<proteinExistence type="predicted"/>
<protein>
    <submittedName>
        <fullName evidence="4">Ankyrin</fullName>
    </submittedName>
</protein>
<dbReference type="PROSITE" id="PS50088">
    <property type="entry name" value="ANK_REPEAT"/>
    <property type="match status" value="1"/>
</dbReference>
<evidence type="ECO:0000256" key="1">
    <source>
        <dbReference type="ARBA" id="ARBA00022737"/>
    </source>
</evidence>
<dbReference type="RefSeq" id="XP_033675307.1">
    <property type="nucleotide sequence ID" value="XM_033830665.1"/>
</dbReference>
<dbReference type="PROSITE" id="PS50297">
    <property type="entry name" value="ANK_REP_REGION"/>
    <property type="match status" value="1"/>
</dbReference>
<evidence type="ECO:0000256" key="2">
    <source>
        <dbReference type="ARBA" id="ARBA00023043"/>
    </source>
</evidence>